<dbReference type="EMBL" id="UYYA01005482">
    <property type="protein sequence ID" value="VDM64680.1"/>
    <property type="molecule type" value="Genomic_DNA"/>
</dbReference>
<reference evidence="3" key="1">
    <citation type="submission" date="2017-02" db="UniProtKB">
        <authorList>
            <consortium name="WormBaseParasite"/>
        </authorList>
    </citation>
    <scope>IDENTIFICATION</scope>
</reference>
<gene>
    <name evidence="1" type="ORF">ACOC_LOCUS13095</name>
</gene>
<keyword evidence="2" id="KW-1185">Reference proteome</keyword>
<accession>A0A0R3Q205</accession>
<organism evidence="3">
    <name type="scientific">Angiostrongylus costaricensis</name>
    <name type="common">Nematode worm</name>
    <dbReference type="NCBI Taxonomy" id="334426"/>
    <lineage>
        <taxon>Eukaryota</taxon>
        <taxon>Metazoa</taxon>
        <taxon>Ecdysozoa</taxon>
        <taxon>Nematoda</taxon>
        <taxon>Chromadorea</taxon>
        <taxon>Rhabditida</taxon>
        <taxon>Rhabditina</taxon>
        <taxon>Rhabditomorpha</taxon>
        <taxon>Strongyloidea</taxon>
        <taxon>Metastrongylidae</taxon>
        <taxon>Angiostrongylus</taxon>
    </lineage>
</organism>
<proteinExistence type="predicted"/>
<evidence type="ECO:0000313" key="3">
    <source>
        <dbReference type="WBParaSite" id="ACOC_0001309401-mRNA-1"/>
    </source>
</evidence>
<dbReference type="AlphaFoldDB" id="A0A0R3Q205"/>
<dbReference type="WBParaSite" id="ACOC_0001309401-mRNA-1">
    <property type="protein sequence ID" value="ACOC_0001309401-mRNA-1"/>
    <property type="gene ID" value="ACOC_0001309401"/>
</dbReference>
<protein>
    <submittedName>
        <fullName evidence="3">Transposase</fullName>
    </submittedName>
</protein>
<dbReference type="Proteomes" id="UP000267027">
    <property type="component" value="Unassembled WGS sequence"/>
</dbReference>
<evidence type="ECO:0000313" key="1">
    <source>
        <dbReference type="EMBL" id="VDM64680.1"/>
    </source>
</evidence>
<name>A0A0R3Q205_ANGCS</name>
<sequence>MLRLGTAPNSQSLRMRWVSDNYRDYRDGLAAGHKVAQMELREKYRRELEACNPVQSANVPDMILTAHGSLGALIRYNYDSLECLERNINQLLDKLPVIEIALKTVSYSFIF</sequence>
<evidence type="ECO:0000313" key="2">
    <source>
        <dbReference type="Proteomes" id="UP000267027"/>
    </source>
</evidence>
<reference evidence="1 2" key="2">
    <citation type="submission" date="2018-11" db="EMBL/GenBank/DDBJ databases">
        <authorList>
            <consortium name="Pathogen Informatics"/>
        </authorList>
    </citation>
    <scope>NUCLEOTIDE SEQUENCE [LARGE SCALE GENOMIC DNA]</scope>
    <source>
        <strain evidence="1 2">Costa Rica</strain>
    </source>
</reference>